<dbReference type="PROSITE" id="PS50929">
    <property type="entry name" value="ABC_TM1F"/>
    <property type="match status" value="1"/>
</dbReference>
<dbReference type="PANTHER" id="PTHR43394:SF1">
    <property type="entry name" value="ATP-BINDING CASSETTE SUB-FAMILY B MEMBER 10, MITOCHONDRIAL"/>
    <property type="match status" value="1"/>
</dbReference>
<dbReference type="Gene3D" id="1.20.1560.10">
    <property type="entry name" value="ABC transporter type 1, transmembrane domain"/>
    <property type="match status" value="1"/>
</dbReference>
<keyword evidence="8 9" id="KW-0472">Membrane</keyword>
<dbReference type="Pfam" id="PF00664">
    <property type="entry name" value="ABC_membrane"/>
    <property type="match status" value="1"/>
</dbReference>
<evidence type="ECO:0000313" key="14">
    <source>
        <dbReference type="Proteomes" id="UP001524502"/>
    </source>
</evidence>
<keyword evidence="7 9" id="KW-1133">Transmembrane helix</keyword>
<dbReference type="PANTHER" id="PTHR43394">
    <property type="entry name" value="ATP-DEPENDENT PERMEASE MDL1, MITOCHONDRIAL"/>
    <property type="match status" value="1"/>
</dbReference>
<dbReference type="InterPro" id="IPR003439">
    <property type="entry name" value="ABC_transporter-like_ATP-bd"/>
</dbReference>
<evidence type="ECO:0000256" key="8">
    <source>
        <dbReference type="ARBA" id="ARBA00023136"/>
    </source>
</evidence>
<feature type="transmembrane region" description="Helical" evidence="9">
    <location>
        <begin position="166"/>
        <end position="187"/>
    </location>
</feature>
<feature type="domain" description="ABC transmembrane type-1" evidence="11">
    <location>
        <begin position="167"/>
        <end position="471"/>
    </location>
</feature>
<dbReference type="Pfam" id="PF00005">
    <property type="entry name" value="ABC_tran"/>
    <property type="match status" value="1"/>
</dbReference>
<keyword evidence="4" id="KW-0378">Hydrolase</keyword>
<organism evidence="13 14">
    <name type="scientific">Anaerovorax odorimutans</name>
    <dbReference type="NCBI Taxonomy" id="109327"/>
    <lineage>
        <taxon>Bacteria</taxon>
        <taxon>Bacillati</taxon>
        <taxon>Bacillota</taxon>
        <taxon>Clostridia</taxon>
        <taxon>Peptostreptococcales</taxon>
        <taxon>Anaerovoracaceae</taxon>
        <taxon>Anaerovorax</taxon>
    </lineage>
</organism>
<evidence type="ECO:0000256" key="9">
    <source>
        <dbReference type="SAM" id="Phobius"/>
    </source>
</evidence>
<dbReference type="Pfam" id="PF03412">
    <property type="entry name" value="Peptidase_C39"/>
    <property type="match status" value="1"/>
</dbReference>
<dbReference type="InterPro" id="IPR027417">
    <property type="entry name" value="P-loop_NTPase"/>
</dbReference>
<evidence type="ECO:0000256" key="7">
    <source>
        <dbReference type="ARBA" id="ARBA00022989"/>
    </source>
</evidence>
<dbReference type="InterPro" id="IPR039421">
    <property type="entry name" value="Type_1_exporter"/>
</dbReference>
<dbReference type="InterPro" id="IPR011527">
    <property type="entry name" value="ABC1_TM_dom"/>
</dbReference>
<dbReference type="SMART" id="SM00382">
    <property type="entry name" value="AAA"/>
    <property type="match status" value="1"/>
</dbReference>
<keyword evidence="5" id="KW-0788">Thiol protease</keyword>
<protein>
    <submittedName>
        <fullName evidence="13">Peptidase domain-containing ABC transporter</fullName>
    </submittedName>
</protein>
<evidence type="ECO:0000259" key="10">
    <source>
        <dbReference type="PROSITE" id="PS50893"/>
    </source>
</evidence>
<feature type="domain" description="ABC transporter" evidence="10">
    <location>
        <begin position="504"/>
        <end position="738"/>
    </location>
</feature>
<dbReference type="EMBL" id="JANFXK010000033">
    <property type="protein sequence ID" value="MCQ4638511.1"/>
    <property type="molecule type" value="Genomic_DNA"/>
</dbReference>
<dbReference type="PROSITE" id="PS50990">
    <property type="entry name" value="PEPTIDASE_C39"/>
    <property type="match status" value="1"/>
</dbReference>
<evidence type="ECO:0000259" key="12">
    <source>
        <dbReference type="PROSITE" id="PS50990"/>
    </source>
</evidence>
<dbReference type="InterPro" id="IPR003593">
    <property type="entry name" value="AAA+_ATPase"/>
</dbReference>
<evidence type="ECO:0000256" key="2">
    <source>
        <dbReference type="ARBA" id="ARBA00022692"/>
    </source>
</evidence>
<proteinExistence type="predicted"/>
<sequence length="740" mass="83480">MKKGVMQHDIRDCGAACLATLFLYYKLKVPLVHIREQMQIDKNGANLYAIAQTAEKFFFKAEVLCGTWEELLTDVIKQNLTLPAIVQITSNDALAHYIVVYKITNKKIIAFDPANGSKTYSVNQFTSIWTGYVVSFTKTANFQNGNLKKGTYNKFLALIYRQKKQFFFVMCISLVLGGISIISAWAYQYLIDSFLIQGPQSNQELLSAIPPLEKLSLEISQLVSNINHIFVLIVGVYLIQMLILLVRGIVLSTISKKINGTLMDNFFKHLMKLPIRYFKDRETGEILSRFNDIEEIQDIISGAALILILDSIMAVAGGIILASIEKSLFLLVVLLIGIYFVIVITYRKPISETNKVIMEDHAQFTSNLKESIEGIETIKTLNGEKRFYVRLNKCMTKYLDSIFKGSLISITQNSLLITIEGIGTTGILCFGSWMVLSYELSLGTLLAFLTLVNFFTAPLQRLIALQLDIQQAFIAAERLNDVFEVKKETNQKISNLKALNSNSITLKNISFAYGYRPDVLKHIFLEIKSGEKVAVVGPNGCGKSSLLQLITAFYRPNRGVLEIGGIDINRIPIEVLREKISYVSQNSILFSGDIKENILFGRDNIDAEILNFIIEGCHLDSILNNFPYGLDTVLSENGKELSGGQRQRIAIARALITMPQILIFDESTSNIDPRTEKAIFDFIYDNYKKSTCIFATHNLKIIENCENVIFLNRGKIEGLGTHENLYKYNKKYKRFILGIH</sequence>
<evidence type="ECO:0000256" key="4">
    <source>
        <dbReference type="ARBA" id="ARBA00022801"/>
    </source>
</evidence>
<accession>A0ABT1RTH2</accession>
<comment type="subcellular location">
    <subcellularLocation>
        <location evidence="1">Cell membrane</location>
        <topology evidence="1">Multi-pass membrane protein</topology>
    </subcellularLocation>
</comment>
<evidence type="ECO:0000256" key="6">
    <source>
        <dbReference type="ARBA" id="ARBA00022840"/>
    </source>
</evidence>
<evidence type="ECO:0000256" key="3">
    <source>
        <dbReference type="ARBA" id="ARBA00022741"/>
    </source>
</evidence>
<evidence type="ECO:0000313" key="13">
    <source>
        <dbReference type="EMBL" id="MCQ4638511.1"/>
    </source>
</evidence>
<keyword evidence="3" id="KW-0547">Nucleotide-binding</keyword>
<feature type="transmembrane region" description="Helical" evidence="9">
    <location>
        <begin position="440"/>
        <end position="459"/>
    </location>
</feature>
<feature type="transmembrane region" description="Helical" evidence="9">
    <location>
        <begin position="299"/>
        <end position="322"/>
    </location>
</feature>
<evidence type="ECO:0000259" key="11">
    <source>
        <dbReference type="PROSITE" id="PS50929"/>
    </source>
</evidence>
<dbReference type="Gene3D" id="3.90.70.10">
    <property type="entry name" value="Cysteine proteinases"/>
    <property type="match status" value="1"/>
</dbReference>
<reference evidence="13 14" key="1">
    <citation type="submission" date="2022-06" db="EMBL/GenBank/DDBJ databases">
        <title>Isolation of gut microbiota from human fecal samples.</title>
        <authorList>
            <person name="Pamer E.G."/>
            <person name="Barat B."/>
            <person name="Waligurski E."/>
            <person name="Medina S."/>
            <person name="Paddock L."/>
            <person name="Mostad J."/>
        </authorList>
    </citation>
    <scope>NUCLEOTIDE SEQUENCE [LARGE SCALE GENOMIC DNA]</scope>
    <source>
        <strain evidence="13 14">SL.3.17</strain>
    </source>
</reference>
<dbReference type="PROSITE" id="PS00211">
    <property type="entry name" value="ABC_TRANSPORTER_1"/>
    <property type="match status" value="1"/>
</dbReference>
<dbReference type="InterPro" id="IPR017871">
    <property type="entry name" value="ABC_transporter-like_CS"/>
</dbReference>
<keyword evidence="14" id="KW-1185">Reference proteome</keyword>
<dbReference type="InterPro" id="IPR005074">
    <property type="entry name" value="Peptidase_C39"/>
</dbReference>
<dbReference type="PROSITE" id="PS50893">
    <property type="entry name" value="ABC_TRANSPORTER_2"/>
    <property type="match status" value="1"/>
</dbReference>
<dbReference type="Gene3D" id="3.40.50.300">
    <property type="entry name" value="P-loop containing nucleotide triphosphate hydrolases"/>
    <property type="match status" value="1"/>
</dbReference>
<keyword evidence="2 9" id="KW-0812">Transmembrane</keyword>
<evidence type="ECO:0000256" key="1">
    <source>
        <dbReference type="ARBA" id="ARBA00004651"/>
    </source>
</evidence>
<dbReference type="CDD" id="cd18570">
    <property type="entry name" value="ABC_6TM_PCAT1_LagD_like"/>
    <property type="match status" value="1"/>
</dbReference>
<keyword evidence="6" id="KW-0067">ATP-binding</keyword>
<dbReference type="SUPFAM" id="SSF90123">
    <property type="entry name" value="ABC transporter transmembrane region"/>
    <property type="match status" value="1"/>
</dbReference>
<feature type="transmembrane region" description="Helical" evidence="9">
    <location>
        <begin position="229"/>
        <end position="250"/>
    </location>
</feature>
<name>A0ABT1RTH2_9FIRM</name>
<dbReference type="SUPFAM" id="SSF52540">
    <property type="entry name" value="P-loop containing nucleoside triphosphate hydrolases"/>
    <property type="match status" value="1"/>
</dbReference>
<dbReference type="RefSeq" id="WP_256133711.1">
    <property type="nucleotide sequence ID" value="NZ_JANFXK010000033.1"/>
</dbReference>
<dbReference type="InterPro" id="IPR036640">
    <property type="entry name" value="ABC1_TM_sf"/>
</dbReference>
<feature type="domain" description="Peptidase C39" evidence="12">
    <location>
        <begin position="7"/>
        <end position="136"/>
    </location>
</feature>
<feature type="transmembrane region" description="Helical" evidence="9">
    <location>
        <begin position="328"/>
        <end position="346"/>
    </location>
</feature>
<dbReference type="Proteomes" id="UP001524502">
    <property type="component" value="Unassembled WGS sequence"/>
</dbReference>
<keyword evidence="5" id="KW-0645">Protease</keyword>
<comment type="caution">
    <text evidence="13">The sequence shown here is derived from an EMBL/GenBank/DDBJ whole genome shotgun (WGS) entry which is preliminary data.</text>
</comment>
<evidence type="ECO:0000256" key="5">
    <source>
        <dbReference type="ARBA" id="ARBA00022807"/>
    </source>
</evidence>
<gene>
    <name evidence="13" type="ORF">NE619_17420</name>
</gene>